<feature type="domain" description="Ketosynthase family 3 (KS3)" evidence="56">
    <location>
        <begin position="33"/>
        <end position="463"/>
    </location>
</feature>
<dbReference type="PANTHER" id="PTHR43775:SF51">
    <property type="entry name" value="INACTIVE PHENOLPHTHIOCEROL SYNTHESIS POLYKETIDE SYNTHASE TYPE I PKS1-RELATED"/>
    <property type="match status" value="1"/>
</dbReference>
<comment type="catalytic activity">
    <reaction evidence="34">
        <text>hexadecanoyl-[ACP] + malonyl-[ACP] + H(+) = 3-oxooctadecanoyl-[ACP] + holo-[ACP] + CO2</text>
        <dbReference type="Rhea" id="RHEA:41916"/>
        <dbReference type="Rhea" id="RHEA-COMP:9623"/>
        <dbReference type="Rhea" id="RHEA-COMP:9652"/>
        <dbReference type="Rhea" id="RHEA-COMP:9653"/>
        <dbReference type="Rhea" id="RHEA-COMP:9685"/>
        <dbReference type="ChEBI" id="CHEBI:15378"/>
        <dbReference type="ChEBI" id="CHEBI:16526"/>
        <dbReference type="ChEBI" id="CHEBI:64479"/>
        <dbReference type="ChEBI" id="CHEBI:78449"/>
        <dbReference type="ChEBI" id="CHEBI:78483"/>
        <dbReference type="ChEBI" id="CHEBI:78487"/>
    </reaction>
    <physiologicalReaction direction="left-to-right" evidence="34">
        <dbReference type="Rhea" id="RHEA:41917"/>
    </physiologicalReaction>
</comment>
<dbReference type="Gene3D" id="3.30.559.10">
    <property type="entry name" value="Chloramphenicol acetyltransferase-like domain"/>
    <property type="match status" value="2"/>
</dbReference>
<evidence type="ECO:0000256" key="5">
    <source>
        <dbReference type="ARBA" id="ARBA00022679"/>
    </source>
</evidence>
<comment type="catalytic activity">
    <reaction evidence="47">
        <text>3-oxododecanoyl-[ACP] + NADPH + H(+) = (3R)-hydroxydodecanoyl-[ACP] + NADP(+)</text>
        <dbReference type="Rhea" id="RHEA:41872"/>
        <dbReference type="Rhea" id="RHEA-COMP:9641"/>
        <dbReference type="Rhea" id="RHEA-COMP:9642"/>
        <dbReference type="ChEBI" id="CHEBI:15378"/>
        <dbReference type="ChEBI" id="CHEBI:57783"/>
        <dbReference type="ChEBI" id="CHEBI:58349"/>
        <dbReference type="ChEBI" id="CHEBI:78469"/>
        <dbReference type="ChEBI" id="CHEBI:78470"/>
    </reaction>
    <physiologicalReaction direction="left-to-right" evidence="47">
        <dbReference type="Rhea" id="RHEA:41873"/>
    </physiologicalReaction>
</comment>
<evidence type="ECO:0000256" key="11">
    <source>
        <dbReference type="ARBA" id="ARBA00023315"/>
    </source>
</evidence>
<comment type="catalytic activity">
    <reaction evidence="26">
        <text>3-oxodecanoyl-[ACP] + NADPH + H(+) = (3R)-hydroxydecanoyl-[ACP] + NADP(+)</text>
        <dbReference type="Rhea" id="RHEA:41856"/>
        <dbReference type="Rhea" id="RHEA-COMP:9637"/>
        <dbReference type="Rhea" id="RHEA-COMP:9638"/>
        <dbReference type="ChEBI" id="CHEBI:15378"/>
        <dbReference type="ChEBI" id="CHEBI:57783"/>
        <dbReference type="ChEBI" id="CHEBI:58349"/>
        <dbReference type="ChEBI" id="CHEBI:78464"/>
        <dbReference type="ChEBI" id="CHEBI:78466"/>
    </reaction>
    <physiologicalReaction direction="left-to-right" evidence="26">
        <dbReference type="Rhea" id="RHEA:41857"/>
    </physiologicalReaction>
</comment>
<dbReference type="PROSITE" id="PS00606">
    <property type="entry name" value="KS3_1"/>
    <property type="match status" value="1"/>
</dbReference>
<accession>A0ABW7JH45</accession>
<dbReference type="PROSITE" id="PS52004">
    <property type="entry name" value="KS3_2"/>
    <property type="match status" value="1"/>
</dbReference>
<evidence type="ECO:0000256" key="53">
    <source>
        <dbReference type="PROSITE-ProRule" id="PRU01363"/>
    </source>
</evidence>
<organism evidence="58 59">
    <name type="scientific">Antrihabitans spumae</name>
    <dbReference type="NCBI Taxonomy" id="3373370"/>
    <lineage>
        <taxon>Bacteria</taxon>
        <taxon>Bacillati</taxon>
        <taxon>Actinomycetota</taxon>
        <taxon>Actinomycetes</taxon>
        <taxon>Mycobacteriales</taxon>
        <taxon>Nocardiaceae</taxon>
        <taxon>Antrihabitans</taxon>
    </lineage>
</organism>
<keyword evidence="8" id="KW-0663">Pyridoxal phosphate</keyword>
<dbReference type="SUPFAM" id="SSF52151">
    <property type="entry name" value="FabD/lysophospholipase-like"/>
    <property type="match status" value="1"/>
</dbReference>
<comment type="catalytic activity">
    <reaction evidence="51">
        <text>(2E)-decenoyl-[ACP] + NADPH + H(+) = decanoyl-[ACP] + NADP(+)</text>
        <dbReference type="Rhea" id="RHEA:41864"/>
        <dbReference type="Rhea" id="RHEA-COMP:9639"/>
        <dbReference type="Rhea" id="RHEA-COMP:9640"/>
        <dbReference type="ChEBI" id="CHEBI:15378"/>
        <dbReference type="ChEBI" id="CHEBI:57783"/>
        <dbReference type="ChEBI" id="CHEBI:58349"/>
        <dbReference type="ChEBI" id="CHEBI:78467"/>
        <dbReference type="ChEBI" id="CHEBI:78468"/>
    </reaction>
    <physiologicalReaction direction="left-to-right" evidence="51">
        <dbReference type="Rhea" id="RHEA:41865"/>
    </physiologicalReaction>
</comment>
<evidence type="ECO:0000256" key="19">
    <source>
        <dbReference type="ARBA" id="ARBA00023401"/>
    </source>
</evidence>
<comment type="catalytic activity">
    <reaction evidence="44">
        <text>(2E)-octadecenoyl-[ACP] + NADPH + H(+) = octadecanoyl-[ACP] + NADP(+)</text>
        <dbReference type="Rhea" id="RHEA:41928"/>
        <dbReference type="Rhea" id="RHEA-COMP:9655"/>
        <dbReference type="Rhea" id="RHEA-COMP:9656"/>
        <dbReference type="ChEBI" id="CHEBI:15378"/>
        <dbReference type="ChEBI" id="CHEBI:57783"/>
        <dbReference type="ChEBI" id="CHEBI:58349"/>
        <dbReference type="ChEBI" id="CHEBI:78489"/>
        <dbReference type="ChEBI" id="CHEBI:78495"/>
    </reaction>
    <physiologicalReaction direction="left-to-right" evidence="44">
        <dbReference type="Rhea" id="RHEA:41929"/>
    </physiologicalReaction>
</comment>
<feature type="region of interest" description="C-terminal hotdog fold" evidence="53">
    <location>
        <begin position="1076"/>
        <end position="1216"/>
    </location>
</feature>
<comment type="catalytic activity">
    <reaction evidence="36">
        <text>tetradecanoyl-[ACP] + H2O = tetradecanoate + holo-[ACP] + H(+)</text>
        <dbReference type="Rhea" id="RHEA:30123"/>
        <dbReference type="Rhea" id="RHEA-COMP:9648"/>
        <dbReference type="Rhea" id="RHEA-COMP:9685"/>
        <dbReference type="ChEBI" id="CHEBI:15377"/>
        <dbReference type="ChEBI" id="CHEBI:15378"/>
        <dbReference type="ChEBI" id="CHEBI:30807"/>
        <dbReference type="ChEBI" id="CHEBI:64479"/>
        <dbReference type="ChEBI" id="CHEBI:78477"/>
        <dbReference type="EC" id="3.1.2.14"/>
    </reaction>
    <physiologicalReaction direction="left-to-right" evidence="36">
        <dbReference type="Rhea" id="RHEA:30124"/>
    </physiologicalReaction>
</comment>
<dbReference type="SMART" id="SM00827">
    <property type="entry name" value="PKS_AT"/>
    <property type="match status" value="1"/>
</dbReference>
<dbReference type="InterPro" id="IPR011032">
    <property type="entry name" value="GroES-like_sf"/>
</dbReference>
<comment type="catalytic activity">
    <reaction evidence="38">
        <text>a fatty acyl-[ACP] + malonyl-[ACP] + H(+) = a 3-oxoacyl-[ACP] + holo-[ACP] + CO2</text>
        <dbReference type="Rhea" id="RHEA:22836"/>
        <dbReference type="Rhea" id="RHEA-COMP:9623"/>
        <dbReference type="Rhea" id="RHEA-COMP:9685"/>
        <dbReference type="Rhea" id="RHEA-COMP:9916"/>
        <dbReference type="Rhea" id="RHEA-COMP:14125"/>
        <dbReference type="ChEBI" id="CHEBI:15378"/>
        <dbReference type="ChEBI" id="CHEBI:16526"/>
        <dbReference type="ChEBI" id="CHEBI:64479"/>
        <dbReference type="ChEBI" id="CHEBI:78449"/>
        <dbReference type="ChEBI" id="CHEBI:78776"/>
        <dbReference type="ChEBI" id="CHEBI:138651"/>
        <dbReference type="EC" id="2.3.1.41"/>
    </reaction>
    <physiologicalReaction direction="left-to-right" evidence="38">
        <dbReference type="Rhea" id="RHEA:22837"/>
    </physiologicalReaction>
</comment>
<keyword evidence="11" id="KW-0012">Acyltransferase</keyword>
<comment type="catalytic activity">
    <reaction evidence="17">
        <text>(3R)-hydroxytetradecanoyl-[ACP] = (2E)-tetradecenoyl-[ACP] + H2O</text>
        <dbReference type="Rhea" id="RHEA:41892"/>
        <dbReference type="Rhea" id="RHEA-COMP:9646"/>
        <dbReference type="Rhea" id="RHEA-COMP:9647"/>
        <dbReference type="ChEBI" id="CHEBI:15377"/>
        <dbReference type="ChEBI" id="CHEBI:78474"/>
        <dbReference type="ChEBI" id="CHEBI:78475"/>
    </reaction>
    <physiologicalReaction direction="left-to-right" evidence="17">
        <dbReference type="Rhea" id="RHEA:41893"/>
    </physiologicalReaction>
</comment>
<feature type="region of interest" description="N-terminal hotdog fold" evidence="53">
    <location>
        <begin position="936"/>
        <end position="1064"/>
    </location>
</feature>
<gene>
    <name evidence="58" type="ORF">ACHIPZ_03465</name>
</gene>
<dbReference type="SMART" id="SM01294">
    <property type="entry name" value="PKS_PP_betabranch"/>
    <property type="match status" value="1"/>
</dbReference>
<comment type="catalytic activity">
    <reaction evidence="41">
        <text>holo-[ACP] + acetyl-CoA = acetyl-[ACP] + CoA</text>
        <dbReference type="Rhea" id="RHEA:41788"/>
        <dbReference type="Rhea" id="RHEA-COMP:9621"/>
        <dbReference type="Rhea" id="RHEA-COMP:9685"/>
        <dbReference type="ChEBI" id="CHEBI:57287"/>
        <dbReference type="ChEBI" id="CHEBI:57288"/>
        <dbReference type="ChEBI" id="CHEBI:64479"/>
        <dbReference type="ChEBI" id="CHEBI:78446"/>
        <dbReference type="EC" id="2.3.1.38"/>
    </reaction>
    <physiologicalReaction direction="left-to-right" evidence="41">
        <dbReference type="Rhea" id="RHEA:41789"/>
    </physiologicalReaction>
</comment>
<dbReference type="SUPFAM" id="SSF56801">
    <property type="entry name" value="Acetyl-CoA synthetase-like"/>
    <property type="match status" value="2"/>
</dbReference>
<dbReference type="InterPro" id="IPR013154">
    <property type="entry name" value="ADH-like_N"/>
</dbReference>
<comment type="catalytic activity">
    <reaction evidence="14">
        <text>(3R)-hydroxyhexanoyl-[ACP] = (2E)-hexenoyl-[ACP] + H2O</text>
        <dbReference type="Rhea" id="RHEA:41828"/>
        <dbReference type="Rhea" id="RHEA-COMP:9630"/>
        <dbReference type="Rhea" id="RHEA-COMP:9631"/>
        <dbReference type="ChEBI" id="CHEBI:15377"/>
        <dbReference type="ChEBI" id="CHEBI:78457"/>
        <dbReference type="ChEBI" id="CHEBI:78458"/>
    </reaction>
    <physiologicalReaction direction="left-to-right" evidence="14">
        <dbReference type="Rhea" id="RHEA:41829"/>
    </physiologicalReaction>
</comment>
<evidence type="ECO:0000256" key="2">
    <source>
        <dbReference type="ARBA" id="ARBA00005189"/>
    </source>
</evidence>
<dbReference type="InterPro" id="IPR049552">
    <property type="entry name" value="PKS_DH_N"/>
</dbReference>
<evidence type="ECO:0000256" key="52">
    <source>
        <dbReference type="ARBA" id="ARBA00049533"/>
    </source>
</evidence>
<comment type="catalytic activity">
    <reaction evidence="15">
        <text>(3R)-hydroxydecanoyl-[ACP] = (2E)-decenoyl-[ACP] + H2O</text>
        <dbReference type="Rhea" id="RHEA:41860"/>
        <dbReference type="Rhea" id="RHEA-COMP:9638"/>
        <dbReference type="Rhea" id="RHEA-COMP:9639"/>
        <dbReference type="ChEBI" id="CHEBI:15377"/>
        <dbReference type="ChEBI" id="CHEBI:78466"/>
        <dbReference type="ChEBI" id="CHEBI:78467"/>
    </reaction>
    <physiologicalReaction direction="left-to-right" evidence="15">
        <dbReference type="Rhea" id="RHEA:41861"/>
    </physiologicalReaction>
</comment>
<dbReference type="InterPro" id="IPR014031">
    <property type="entry name" value="Ketoacyl_synth_C"/>
</dbReference>
<evidence type="ECO:0000256" key="26">
    <source>
        <dbReference type="ARBA" id="ARBA00047440"/>
    </source>
</evidence>
<comment type="catalytic activity">
    <reaction evidence="45">
        <text>decanoyl-[ACP] + malonyl-[ACP] + H(+) = 3-oxododecanoyl-[ACP] + holo-[ACP] + CO2</text>
        <dbReference type="Rhea" id="RHEA:41868"/>
        <dbReference type="Rhea" id="RHEA-COMP:9623"/>
        <dbReference type="Rhea" id="RHEA-COMP:9640"/>
        <dbReference type="Rhea" id="RHEA-COMP:9641"/>
        <dbReference type="Rhea" id="RHEA-COMP:9685"/>
        <dbReference type="ChEBI" id="CHEBI:15378"/>
        <dbReference type="ChEBI" id="CHEBI:16526"/>
        <dbReference type="ChEBI" id="CHEBI:64479"/>
        <dbReference type="ChEBI" id="CHEBI:78449"/>
        <dbReference type="ChEBI" id="CHEBI:78468"/>
        <dbReference type="ChEBI" id="CHEBI:78469"/>
    </reaction>
    <physiologicalReaction direction="left-to-right" evidence="45">
        <dbReference type="Rhea" id="RHEA:41869"/>
    </physiologicalReaction>
</comment>
<dbReference type="SUPFAM" id="SSF55048">
    <property type="entry name" value="Probable ACP-binding domain of malonyl-CoA ACP transacylase"/>
    <property type="match status" value="1"/>
</dbReference>
<evidence type="ECO:0000256" key="44">
    <source>
        <dbReference type="ARBA" id="ARBA00049019"/>
    </source>
</evidence>
<comment type="pathway">
    <text evidence="2">Lipid metabolism.</text>
</comment>
<evidence type="ECO:0000256" key="24">
    <source>
        <dbReference type="ARBA" id="ARBA00047394"/>
    </source>
</evidence>
<evidence type="ECO:0000256" key="15">
    <source>
        <dbReference type="ARBA" id="ARBA00023388"/>
    </source>
</evidence>
<comment type="catalytic activity">
    <reaction evidence="33">
        <text>acetyl-[ACP] + malonyl-[ACP] + H(+) = 3-oxobutanoyl-[ACP] + holo-[ACP] + CO2</text>
        <dbReference type="Rhea" id="RHEA:41800"/>
        <dbReference type="Rhea" id="RHEA-COMP:9621"/>
        <dbReference type="Rhea" id="RHEA-COMP:9623"/>
        <dbReference type="Rhea" id="RHEA-COMP:9625"/>
        <dbReference type="Rhea" id="RHEA-COMP:9685"/>
        <dbReference type="ChEBI" id="CHEBI:15378"/>
        <dbReference type="ChEBI" id="CHEBI:16526"/>
        <dbReference type="ChEBI" id="CHEBI:64479"/>
        <dbReference type="ChEBI" id="CHEBI:78446"/>
        <dbReference type="ChEBI" id="CHEBI:78449"/>
        <dbReference type="ChEBI" id="CHEBI:78450"/>
    </reaction>
    <physiologicalReaction direction="left-to-right" evidence="33">
        <dbReference type="Rhea" id="RHEA:41801"/>
    </physiologicalReaction>
</comment>
<dbReference type="InterPro" id="IPR049551">
    <property type="entry name" value="PKS_DH_C"/>
</dbReference>
<evidence type="ECO:0000256" key="1">
    <source>
        <dbReference type="ARBA" id="ARBA00001957"/>
    </source>
</evidence>
<evidence type="ECO:0000259" key="57">
    <source>
        <dbReference type="PROSITE" id="PS52019"/>
    </source>
</evidence>
<comment type="catalytic activity">
    <reaction evidence="19">
        <text>(3R)-hydroxyhexadecanoyl-[ACP] = (2E)-hexadecenoyl-[ACP] + H2O</text>
        <dbReference type="Rhea" id="RHEA:41908"/>
        <dbReference type="Rhea" id="RHEA-COMP:9650"/>
        <dbReference type="Rhea" id="RHEA-COMP:9651"/>
        <dbReference type="ChEBI" id="CHEBI:15377"/>
        <dbReference type="ChEBI" id="CHEBI:78480"/>
        <dbReference type="ChEBI" id="CHEBI:78481"/>
    </reaction>
    <physiologicalReaction direction="left-to-right" evidence="19">
        <dbReference type="Rhea" id="RHEA:41909"/>
    </physiologicalReaction>
</comment>
<dbReference type="InterPro" id="IPR006162">
    <property type="entry name" value="Ppantetheine_attach_site"/>
</dbReference>
<dbReference type="Gene3D" id="3.40.50.980">
    <property type="match status" value="2"/>
</dbReference>
<dbReference type="InterPro" id="IPR000873">
    <property type="entry name" value="AMP-dep_synth/lig_dom"/>
</dbReference>
<dbReference type="NCBIfam" id="TIGR01733">
    <property type="entry name" value="AA-adenyl-dom"/>
    <property type="match status" value="2"/>
</dbReference>
<dbReference type="Pfam" id="PF00975">
    <property type="entry name" value="Thioesterase"/>
    <property type="match status" value="1"/>
</dbReference>
<evidence type="ECO:0000256" key="17">
    <source>
        <dbReference type="ARBA" id="ARBA00023398"/>
    </source>
</evidence>
<dbReference type="Gene3D" id="3.40.50.12780">
    <property type="entry name" value="N-terminal domain of ligase-like"/>
    <property type="match status" value="1"/>
</dbReference>
<dbReference type="Gene3D" id="3.30.559.30">
    <property type="entry name" value="Nonribosomal peptide synthetase, condensation domain"/>
    <property type="match status" value="2"/>
</dbReference>
<evidence type="ECO:0000256" key="23">
    <source>
        <dbReference type="ARBA" id="ARBA00047300"/>
    </source>
</evidence>
<dbReference type="CDD" id="cd08956">
    <property type="entry name" value="KR_3_FAS_SDR_x"/>
    <property type="match status" value="1"/>
</dbReference>
<dbReference type="InterPro" id="IPR055123">
    <property type="entry name" value="SpnB-like_Rossmann"/>
</dbReference>
<comment type="catalytic activity">
    <reaction evidence="52">
        <text>octanoyl-[ACP] + malonyl-[ACP] + H(+) = 3-oxodecanoyl-[ACP] + holo-[ACP] + CO2</text>
        <dbReference type="Rhea" id="RHEA:41852"/>
        <dbReference type="Rhea" id="RHEA-COMP:9623"/>
        <dbReference type="Rhea" id="RHEA-COMP:9636"/>
        <dbReference type="Rhea" id="RHEA-COMP:9637"/>
        <dbReference type="Rhea" id="RHEA-COMP:9685"/>
        <dbReference type="ChEBI" id="CHEBI:15378"/>
        <dbReference type="ChEBI" id="CHEBI:16526"/>
        <dbReference type="ChEBI" id="CHEBI:64479"/>
        <dbReference type="ChEBI" id="CHEBI:78449"/>
        <dbReference type="ChEBI" id="CHEBI:78463"/>
        <dbReference type="ChEBI" id="CHEBI:78464"/>
    </reaction>
    <physiologicalReaction direction="left-to-right" evidence="52">
        <dbReference type="Rhea" id="RHEA:41853"/>
    </physiologicalReaction>
</comment>
<dbReference type="CDD" id="cd05930">
    <property type="entry name" value="A_NRPS"/>
    <property type="match status" value="1"/>
</dbReference>
<reference evidence="58 59" key="1">
    <citation type="submission" date="2024-10" db="EMBL/GenBank/DDBJ databases">
        <authorList>
            <person name="Riesco R."/>
        </authorList>
    </citation>
    <scope>NUCLEOTIDE SEQUENCE [LARGE SCALE GENOMIC DNA]</scope>
    <source>
        <strain evidence="58 59">NCIMB 15449</strain>
    </source>
</reference>
<comment type="catalytic activity">
    <reaction evidence="43">
        <text>3-oxotetradecanoyl-[ACP] + NADPH + H(+) = (3R)-hydroxytetradecanoyl-[ACP] + NADP(+)</text>
        <dbReference type="Rhea" id="RHEA:41888"/>
        <dbReference type="Rhea" id="RHEA-COMP:9645"/>
        <dbReference type="Rhea" id="RHEA-COMP:9646"/>
        <dbReference type="ChEBI" id="CHEBI:15378"/>
        <dbReference type="ChEBI" id="CHEBI:57783"/>
        <dbReference type="ChEBI" id="CHEBI:58349"/>
        <dbReference type="ChEBI" id="CHEBI:78473"/>
        <dbReference type="ChEBI" id="CHEBI:78474"/>
    </reaction>
    <physiologicalReaction direction="left-to-right" evidence="43">
        <dbReference type="Rhea" id="RHEA:41889"/>
    </physiologicalReaction>
</comment>
<comment type="catalytic activity">
    <reaction evidence="29">
        <text>dodecanoyl-[ACP] + malonyl-[ACP] + H(+) = 3-oxotetradecanoyl-[ACP] + holo-[ACP] + CO2</text>
        <dbReference type="Rhea" id="RHEA:41884"/>
        <dbReference type="Rhea" id="RHEA-COMP:9623"/>
        <dbReference type="Rhea" id="RHEA-COMP:9644"/>
        <dbReference type="Rhea" id="RHEA-COMP:9645"/>
        <dbReference type="Rhea" id="RHEA-COMP:9685"/>
        <dbReference type="ChEBI" id="CHEBI:15378"/>
        <dbReference type="ChEBI" id="CHEBI:16526"/>
        <dbReference type="ChEBI" id="CHEBI:64479"/>
        <dbReference type="ChEBI" id="CHEBI:65264"/>
        <dbReference type="ChEBI" id="CHEBI:78449"/>
        <dbReference type="ChEBI" id="CHEBI:78473"/>
    </reaction>
    <physiologicalReaction direction="left-to-right" evidence="29">
        <dbReference type="Rhea" id="RHEA:41885"/>
    </physiologicalReaction>
</comment>
<evidence type="ECO:0000256" key="41">
    <source>
        <dbReference type="ARBA" id="ARBA00048691"/>
    </source>
</evidence>
<dbReference type="InterPro" id="IPR020802">
    <property type="entry name" value="TesA-like"/>
</dbReference>
<comment type="catalytic activity">
    <reaction evidence="49">
        <text>3-oxooctanoyl-[ACP] + NADPH + H(+) = (3R)-hydroxyoctanoyl-[ACP] + NADP(+)</text>
        <dbReference type="Rhea" id="RHEA:41840"/>
        <dbReference type="Rhea" id="RHEA-COMP:9633"/>
        <dbReference type="Rhea" id="RHEA-COMP:9634"/>
        <dbReference type="ChEBI" id="CHEBI:15378"/>
        <dbReference type="ChEBI" id="CHEBI:57783"/>
        <dbReference type="ChEBI" id="CHEBI:58349"/>
        <dbReference type="ChEBI" id="CHEBI:78460"/>
        <dbReference type="ChEBI" id="CHEBI:78461"/>
    </reaction>
    <physiologicalReaction direction="left-to-right" evidence="49">
        <dbReference type="Rhea" id="RHEA:41841"/>
    </physiologicalReaction>
</comment>
<dbReference type="NCBIfam" id="NF003417">
    <property type="entry name" value="PRK04813.1"/>
    <property type="match status" value="2"/>
</dbReference>
<comment type="catalytic activity">
    <reaction evidence="50">
        <text>butanoyl-[ACP] + malonyl-[ACP] + H(+) = 3-oxohexanoyl-[ACP] + holo-[ACP] + CO2</text>
        <dbReference type="Rhea" id="RHEA:41820"/>
        <dbReference type="Rhea" id="RHEA-COMP:9623"/>
        <dbReference type="Rhea" id="RHEA-COMP:9628"/>
        <dbReference type="Rhea" id="RHEA-COMP:9629"/>
        <dbReference type="Rhea" id="RHEA-COMP:9685"/>
        <dbReference type="ChEBI" id="CHEBI:15378"/>
        <dbReference type="ChEBI" id="CHEBI:16526"/>
        <dbReference type="ChEBI" id="CHEBI:64479"/>
        <dbReference type="ChEBI" id="CHEBI:78449"/>
        <dbReference type="ChEBI" id="CHEBI:78454"/>
        <dbReference type="ChEBI" id="CHEBI:78456"/>
    </reaction>
    <physiologicalReaction direction="left-to-right" evidence="50">
        <dbReference type="Rhea" id="RHEA:41821"/>
    </physiologicalReaction>
</comment>
<comment type="catalytic activity">
    <reaction evidence="12">
        <text>(3R)-hydroxyoctanoyl-[ACP] = (2E)-octenoyl-[ACP] + H2O</text>
        <dbReference type="Rhea" id="RHEA:41844"/>
        <dbReference type="Rhea" id="RHEA-COMP:9634"/>
        <dbReference type="Rhea" id="RHEA-COMP:9635"/>
        <dbReference type="ChEBI" id="CHEBI:15377"/>
        <dbReference type="ChEBI" id="CHEBI:78461"/>
        <dbReference type="ChEBI" id="CHEBI:78462"/>
    </reaction>
    <physiologicalReaction direction="left-to-right" evidence="12">
        <dbReference type="Rhea" id="RHEA:41845"/>
    </physiologicalReaction>
</comment>
<comment type="catalytic activity">
    <reaction evidence="27">
        <text>tetradecanoyl-[ACP] + malonyl-[ACP] + H(+) = 3-oxohexadecanoyl-[ACP] + holo-[ACP] + CO2</text>
        <dbReference type="Rhea" id="RHEA:41900"/>
        <dbReference type="Rhea" id="RHEA-COMP:9623"/>
        <dbReference type="Rhea" id="RHEA-COMP:9648"/>
        <dbReference type="Rhea" id="RHEA-COMP:9649"/>
        <dbReference type="Rhea" id="RHEA-COMP:9685"/>
        <dbReference type="ChEBI" id="CHEBI:15378"/>
        <dbReference type="ChEBI" id="CHEBI:16526"/>
        <dbReference type="ChEBI" id="CHEBI:64479"/>
        <dbReference type="ChEBI" id="CHEBI:78449"/>
        <dbReference type="ChEBI" id="CHEBI:78477"/>
        <dbReference type="ChEBI" id="CHEBI:78478"/>
    </reaction>
    <physiologicalReaction direction="left-to-right" evidence="27">
        <dbReference type="Rhea" id="RHEA:41901"/>
    </physiologicalReaction>
</comment>
<dbReference type="InterPro" id="IPR001227">
    <property type="entry name" value="Ac_transferase_dom_sf"/>
</dbReference>
<dbReference type="InterPro" id="IPR050091">
    <property type="entry name" value="PKS_NRPS_Biosynth_Enz"/>
</dbReference>
<dbReference type="InterPro" id="IPR018201">
    <property type="entry name" value="Ketoacyl_synth_AS"/>
</dbReference>
<dbReference type="RefSeq" id="WP_395112706.1">
    <property type="nucleotide sequence ID" value="NZ_JBIMSO010000012.1"/>
</dbReference>
<comment type="catalytic activity">
    <reaction evidence="20">
        <text>(3R)-hydroxybutanoyl-[ACP] = (2E)-butenoyl-[ACP] + H2O</text>
        <dbReference type="Rhea" id="RHEA:41808"/>
        <dbReference type="Rhea" id="RHEA-COMP:9626"/>
        <dbReference type="Rhea" id="RHEA-COMP:9627"/>
        <dbReference type="ChEBI" id="CHEBI:15377"/>
        <dbReference type="ChEBI" id="CHEBI:78451"/>
        <dbReference type="ChEBI" id="CHEBI:78453"/>
    </reaction>
    <physiologicalReaction direction="left-to-right" evidence="20">
        <dbReference type="Rhea" id="RHEA:41809"/>
    </physiologicalReaction>
</comment>
<dbReference type="InterPro" id="IPR009081">
    <property type="entry name" value="PP-bd_ACP"/>
</dbReference>
<evidence type="ECO:0000256" key="43">
    <source>
        <dbReference type="ARBA" id="ARBA00048935"/>
    </source>
</evidence>
<evidence type="ECO:0000256" key="39">
    <source>
        <dbReference type="ARBA" id="ARBA00048571"/>
    </source>
</evidence>
<dbReference type="Gene3D" id="3.90.180.10">
    <property type="entry name" value="Medium-chain alcohol dehydrogenases, catalytic domain"/>
    <property type="match status" value="1"/>
</dbReference>
<dbReference type="SUPFAM" id="SSF53474">
    <property type="entry name" value="alpha/beta-Hydrolases"/>
    <property type="match status" value="1"/>
</dbReference>
<dbReference type="Pfam" id="PF16197">
    <property type="entry name" value="KAsynt_C_assoc"/>
    <property type="match status" value="1"/>
</dbReference>
<keyword evidence="6" id="KW-0677">Repeat</keyword>
<comment type="catalytic activity">
    <reaction evidence="30">
        <text>(2E)-hexadecenoyl-[ACP] + NADPH + H(+) = hexadecanoyl-[ACP] + NADP(+)</text>
        <dbReference type="Rhea" id="RHEA:41912"/>
        <dbReference type="Rhea" id="RHEA-COMP:9651"/>
        <dbReference type="Rhea" id="RHEA-COMP:9652"/>
        <dbReference type="ChEBI" id="CHEBI:15378"/>
        <dbReference type="ChEBI" id="CHEBI:57783"/>
        <dbReference type="ChEBI" id="CHEBI:58349"/>
        <dbReference type="ChEBI" id="CHEBI:78481"/>
        <dbReference type="ChEBI" id="CHEBI:78483"/>
    </reaction>
    <physiologicalReaction direction="left-to-right" evidence="30">
        <dbReference type="Rhea" id="RHEA:41913"/>
    </physiologicalReaction>
</comment>
<dbReference type="Gene3D" id="3.40.50.720">
    <property type="entry name" value="NAD(P)-binding Rossmann-like Domain"/>
    <property type="match status" value="1"/>
</dbReference>
<feature type="active site" description="Proton acceptor; for dehydratase activity" evidence="53">
    <location>
        <position position="968"/>
    </location>
</feature>
<evidence type="ECO:0000256" key="48">
    <source>
        <dbReference type="ARBA" id="ARBA00049414"/>
    </source>
</evidence>
<feature type="region of interest" description="Disordered" evidence="54">
    <location>
        <begin position="3120"/>
        <end position="3141"/>
    </location>
</feature>
<evidence type="ECO:0000256" key="50">
    <source>
        <dbReference type="ARBA" id="ARBA00049449"/>
    </source>
</evidence>
<dbReference type="Pfam" id="PF14765">
    <property type="entry name" value="PS-DH"/>
    <property type="match status" value="1"/>
</dbReference>
<evidence type="ECO:0000256" key="42">
    <source>
        <dbReference type="ARBA" id="ARBA00048704"/>
    </source>
</evidence>
<comment type="catalytic activity">
    <reaction evidence="24">
        <text>hexanoyl-[ACP] + malonyl-[ACP] + H(+) = 3-oxooctanoyl-[ACP] + holo-[ACP] + CO2</text>
        <dbReference type="Rhea" id="RHEA:41836"/>
        <dbReference type="Rhea" id="RHEA-COMP:9623"/>
        <dbReference type="Rhea" id="RHEA-COMP:9632"/>
        <dbReference type="Rhea" id="RHEA-COMP:9633"/>
        <dbReference type="Rhea" id="RHEA-COMP:9685"/>
        <dbReference type="ChEBI" id="CHEBI:15378"/>
        <dbReference type="ChEBI" id="CHEBI:16526"/>
        <dbReference type="ChEBI" id="CHEBI:64479"/>
        <dbReference type="ChEBI" id="CHEBI:78449"/>
        <dbReference type="ChEBI" id="CHEBI:78459"/>
        <dbReference type="ChEBI" id="CHEBI:78460"/>
    </reaction>
    <physiologicalReaction direction="left-to-right" evidence="24">
        <dbReference type="Rhea" id="RHEA:41837"/>
    </physiologicalReaction>
</comment>
<dbReference type="SMART" id="SM00829">
    <property type="entry name" value="PKS_ER"/>
    <property type="match status" value="1"/>
</dbReference>
<dbReference type="SUPFAM" id="SSF47336">
    <property type="entry name" value="ACP-like"/>
    <property type="match status" value="3"/>
</dbReference>
<keyword evidence="9" id="KW-0456">Lyase</keyword>
<dbReference type="InterPro" id="IPR057326">
    <property type="entry name" value="KR_dom"/>
</dbReference>
<comment type="catalytic activity">
    <reaction evidence="25">
        <text>a (3R)-hydroxyacyl-[ACP] + NADP(+) = a 3-oxoacyl-[ACP] + NADPH + H(+)</text>
        <dbReference type="Rhea" id="RHEA:17397"/>
        <dbReference type="Rhea" id="RHEA-COMP:9916"/>
        <dbReference type="Rhea" id="RHEA-COMP:9945"/>
        <dbReference type="ChEBI" id="CHEBI:15378"/>
        <dbReference type="ChEBI" id="CHEBI:57783"/>
        <dbReference type="ChEBI" id="CHEBI:58349"/>
        <dbReference type="ChEBI" id="CHEBI:78776"/>
        <dbReference type="ChEBI" id="CHEBI:78827"/>
        <dbReference type="EC" id="1.1.1.100"/>
    </reaction>
    <physiologicalReaction direction="right-to-left" evidence="25">
        <dbReference type="Rhea" id="RHEA:17399"/>
    </physiologicalReaction>
</comment>
<dbReference type="InterPro" id="IPR029058">
    <property type="entry name" value="AB_hydrolase_fold"/>
</dbReference>
<protein>
    <submittedName>
        <fullName evidence="58">Amino acid adenylation domain-containing protein</fullName>
    </submittedName>
</protein>
<dbReference type="InterPro" id="IPR001242">
    <property type="entry name" value="Condensation_dom"/>
</dbReference>
<keyword evidence="3" id="KW-0596">Phosphopantetheine</keyword>
<dbReference type="InterPro" id="IPR001031">
    <property type="entry name" value="Thioesterase"/>
</dbReference>
<dbReference type="Gene3D" id="3.40.50.11460">
    <property type="match status" value="1"/>
</dbReference>
<name>A0ABW7JH45_9NOCA</name>
<evidence type="ECO:0000256" key="8">
    <source>
        <dbReference type="ARBA" id="ARBA00022898"/>
    </source>
</evidence>
<comment type="catalytic activity">
    <reaction evidence="40">
        <text>a 2,3-saturated acyl-[ACP] + NADP(+) = a (2E)-enoyl-[ACP] + NADPH + H(+)</text>
        <dbReference type="Rhea" id="RHEA:22564"/>
        <dbReference type="Rhea" id="RHEA-COMP:9925"/>
        <dbReference type="Rhea" id="RHEA-COMP:9926"/>
        <dbReference type="ChEBI" id="CHEBI:15378"/>
        <dbReference type="ChEBI" id="CHEBI:57783"/>
        <dbReference type="ChEBI" id="CHEBI:58349"/>
        <dbReference type="ChEBI" id="CHEBI:78784"/>
        <dbReference type="ChEBI" id="CHEBI:78785"/>
        <dbReference type="EC" id="1.3.1.39"/>
    </reaction>
    <physiologicalReaction direction="right-to-left" evidence="40">
        <dbReference type="Rhea" id="RHEA:22566"/>
    </physiologicalReaction>
</comment>
<evidence type="ECO:0000256" key="9">
    <source>
        <dbReference type="ARBA" id="ARBA00023239"/>
    </source>
</evidence>
<evidence type="ECO:0000256" key="31">
    <source>
        <dbReference type="ARBA" id="ARBA00047897"/>
    </source>
</evidence>
<feature type="domain" description="Carrier" evidence="55">
    <location>
        <begin position="4184"/>
        <end position="4259"/>
    </location>
</feature>
<dbReference type="InterPro" id="IPR020806">
    <property type="entry name" value="PKS_PP-bd"/>
</dbReference>
<keyword evidence="7" id="KW-0702">S-nitrosylation</keyword>
<comment type="catalytic activity">
    <reaction evidence="13">
        <text>(3R)-hydroxydodecanoyl-[ACP] = (2E)-dodecenoyl-[ACP] + H2O</text>
        <dbReference type="Rhea" id="RHEA:41876"/>
        <dbReference type="Rhea" id="RHEA-COMP:9642"/>
        <dbReference type="Rhea" id="RHEA-COMP:9643"/>
        <dbReference type="ChEBI" id="CHEBI:15377"/>
        <dbReference type="ChEBI" id="CHEBI:78470"/>
        <dbReference type="ChEBI" id="CHEBI:78472"/>
    </reaction>
    <physiologicalReaction direction="left-to-right" evidence="13">
        <dbReference type="Rhea" id="RHEA:41877"/>
    </physiologicalReaction>
</comment>
<comment type="catalytic activity">
    <reaction evidence="23">
        <text>3-oxooctadecanoyl-[ACP] + NADPH + H(+) = (3R)-hydroxyoctadecanoyl-[ACP] + NADP(+)</text>
        <dbReference type="Rhea" id="RHEA:41920"/>
        <dbReference type="Rhea" id="RHEA-COMP:9653"/>
        <dbReference type="Rhea" id="RHEA-COMP:9654"/>
        <dbReference type="ChEBI" id="CHEBI:15378"/>
        <dbReference type="ChEBI" id="CHEBI:57783"/>
        <dbReference type="ChEBI" id="CHEBI:58349"/>
        <dbReference type="ChEBI" id="CHEBI:78487"/>
        <dbReference type="ChEBI" id="CHEBI:78488"/>
    </reaction>
    <physiologicalReaction direction="left-to-right" evidence="23">
        <dbReference type="Rhea" id="RHEA:41921"/>
    </physiologicalReaction>
</comment>
<dbReference type="SMART" id="SM00823">
    <property type="entry name" value="PKS_PP"/>
    <property type="match status" value="3"/>
</dbReference>
<evidence type="ECO:0000256" key="7">
    <source>
        <dbReference type="ARBA" id="ARBA00022799"/>
    </source>
</evidence>
<comment type="catalytic activity">
    <reaction evidence="28">
        <text>(2E)-butenoyl-[ACP] + NADPH + H(+) = butanoyl-[ACP] + NADP(+)</text>
        <dbReference type="Rhea" id="RHEA:41812"/>
        <dbReference type="Rhea" id="RHEA-COMP:9627"/>
        <dbReference type="Rhea" id="RHEA-COMP:9628"/>
        <dbReference type="ChEBI" id="CHEBI:15378"/>
        <dbReference type="ChEBI" id="CHEBI:57783"/>
        <dbReference type="ChEBI" id="CHEBI:58349"/>
        <dbReference type="ChEBI" id="CHEBI:78453"/>
        <dbReference type="ChEBI" id="CHEBI:78454"/>
    </reaction>
    <physiologicalReaction direction="left-to-right" evidence="28">
        <dbReference type="Rhea" id="RHEA:41813"/>
    </physiologicalReaction>
</comment>
<dbReference type="Gene3D" id="3.40.47.10">
    <property type="match status" value="1"/>
</dbReference>
<comment type="catalytic activity">
    <reaction evidence="32">
        <text>3-oxobutanoyl-[ACP] + NADPH + H(+) = (3R)-hydroxybutanoyl-[ACP] + NADP(+)</text>
        <dbReference type="Rhea" id="RHEA:41804"/>
        <dbReference type="Rhea" id="RHEA-COMP:9625"/>
        <dbReference type="Rhea" id="RHEA-COMP:9626"/>
        <dbReference type="ChEBI" id="CHEBI:15378"/>
        <dbReference type="ChEBI" id="CHEBI:57783"/>
        <dbReference type="ChEBI" id="CHEBI:58349"/>
        <dbReference type="ChEBI" id="CHEBI:78450"/>
        <dbReference type="ChEBI" id="CHEBI:78451"/>
    </reaction>
    <physiologicalReaction direction="left-to-right" evidence="32">
        <dbReference type="Rhea" id="RHEA:41805"/>
    </physiologicalReaction>
</comment>
<evidence type="ECO:0000256" key="21">
    <source>
        <dbReference type="ARBA" id="ARBA00023442"/>
    </source>
</evidence>
<evidence type="ECO:0000256" key="33">
    <source>
        <dbReference type="ARBA" id="ARBA00047961"/>
    </source>
</evidence>
<evidence type="ECO:0000256" key="49">
    <source>
        <dbReference type="ARBA" id="ARBA00049422"/>
    </source>
</evidence>
<dbReference type="InterPro" id="IPR010071">
    <property type="entry name" value="AA_adenyl_dom"/>
</dbReference>
<feature type="active site" description="Proton donor; for dehydratase activity" evidence="53">
    <location>
        <position position="1136"/>
    </location>
</feature>
<dbReference type="InterPro" id="IPR016039">
    <property type="entry name" value="Thiolase-like"/>
</dbReference>
<dbReference type="Pfam" id="PF00550">
    <property type="entry name" value="PP-binding"/>
    <property type="match status" value="3"/>
</dbReference>
<dbReference type="EMBL" id="JBIMSO010000012">
    <property type="protein sequence ID" value="MFH5207282.1"/>
    <property type="molecule type" value="Genomic_DNA"/>
</dbReference>
<comment type="cofactor">
    <cofactor evidence="1">
        <name>pantetheine 4'-phosphate</name>
        <dbReference type="ChEBI" id="CHEBI:47942"/>
    </cofactor>
</comment>
<sequence length="4568" mass="487837">MASDAKLRSYLEKAAAELHDTRRKLEEIEAAQSEPIAIVAMGCRFPGGITSPDELWSFVSEGRSATAEFPVDRGWDLAALTESESGSAGSSITRRGGFLDGAAEFDASFFGISPREALAMDPQQRLLLETSWEAIERAGIDPTSLHGSKTGVYTGIVGQEYGPRIYSERDGFAAQLATGTTVSVASGRVAYALGLEGPAVTVDTACSSSLVAVHLAAQALRAGDCSLALAGGATVVCSPSIFVSFSRLQALSPDGQCKPFSRAADGFGVAEGVGVLVLERLSDATRLGHPVVAILRGSAIGQDGASNGLSAPNGPAQQRVIRDALTDAKLTAAEVDVVEAHGTGTRLGDPIEVTALLATYGAARKADAPLLLGSMKSNIGHSQAAAGVAGIIKMVEAMRHGTVPPTLHVDALSPEVDWSSGTVEVVTTPTPWPVSATGSQSPRRAGISSFGISGTNAHVIVEQAPAQAAAAEHARTDDPIVPFLLSAKSADSLPEQATRLLTHIDRHPHLDPVDIAYSLTTRPAFAHRAAVIGRGLRDLRLGLTALAAGEPSTALVQGRATAVGGTVFVFPGQGSQWAGMGTELLDTSPVFAAAIAECEQVFGEFVDWSLTEVLRGAPGAPDLDRVDVVQPALFAMMVSLAKLWESVGVRPDAVIGHSQGEIAAAHIAGALTLRAAARIVTLRSRALVGIAGTGGMVSVPLSPDETTGLVAEWHGRIGIAAVNGPNTTVVSGEAAAITELLERCEEREIRARKIPVDYASHSAQVDSLHGSITSAITGLKPRSCSITFISTVTGAVVDGSALDSDYWYENLRRTVHFDDTIRVARELGYGAFVEVSPHPVLTVGIEENLDTLGAGESAVVVGTLRRDEGGLRRFLTSVTQAQVCGLAPDLATYLTDFGGRRIQLPTYSFARKRFWMSAAGSGTGDVASLGLADADHPLLGAMVAQPESDGVVFTGRLSLATHAWLADHAVHGVVLLPGAAMAELALYVGDRVGTPRIEELILQAPLVVPDRGAVELQVVVGSVDDSGNRSVRVYSRPVKSDSLEGQSAWTRNADGVLAAEEPLRSTGLAKWPPAGAERSDIAGSYDALAEHGYQYGPVFQGLRAAWRRGDDMFAEVELPEKAGDAHRFGLHPALLDAALHAMAVSLSTSDAGSGSIRLPFAWEGVSLRATGASVLRVRITSIAEDRAAVTMTDVAGAVVCSVDSLTLRAISRDQLTSGNDDVESALFGLDWFSVAEPKDMPANQDWVDWPVEGEVRSSASAVLRCIAPQLAGTDLTDEIRARLPVLLAQVQEWLTDERFRKGRLVVVTRRAIAAGGAEDVLDLVHAPVWGLLRTAQTENPRRILLVDVEDWSQLDTAVATALAGDEPQLAIRRGGASAPRLVRGQLDTVTGAELAGSRDWRLQTLGLGTLDRANLAVVPSPESERELEAGEVRVSIRATGVNFRDIMIALGLYADPRAGIGGEGAGVVIEVAPDVTSLSPGDRVMGIFEGIRPIAITDARFVSRMPQGWTYEQAAATSAVFMTAYYGLTDLAGIQRGERLLLHAATGGVGMATIQLARHWGVEVFATCSTPKRRLLVDLGFDDTHLGNSRTLDFEKKFLDATDGAGVDVVLDSLAEDFVDASLRLLPRGGRFMEMGKTDIRDADLIAAQYPGVRYRAFDLFEAGPDRIQQMLTELVELFDAGVLQPLPVTVFDVRRAPEALRHLSQAKHTGKLVLTLPTPVDKDGTALITGGTGVLGALFARHLVTAYGVRHLVLLSRSGRAAAGAAELEAELVELGATVQIVACDAAERASLDAVLQAIPSEHPLTAVIHAAGILDDALFAAMTPEQLDSVLRSKVVSAWHLHEATRGADLALFVQFSSAAGTFGSPGQANYAAANVFLDALSHHRLHSGLTATSLAWGWWAQATGMTGHLDERDRARLSRGGFVAMSSQEGLALFDAAVTLGRPLALPARIDTAAIRSGGQDLPAVFRGLVRSGRRAAGAVTNAGSTGLSQRLGGLTATEQQQTVLSLVRSVAAAVLGHNSPDAIGPDQPFKDLGFDSLGAVEFRNQLKTATGLALATTVVFDYATPIALAGHICREIAPAAIDPVEEILAQIESLADSCDGVEPDQPDAVKLSEKLAALVHKLAPNSAPSQFGDAADDDLFALIDGIGDGRPEPLTEAVVRTEVRTDDVVPAASRRSYWPLTDYQRDVIAVGSRYPELPLVQAAGYVRLSGQANIDRIRGSIRRGYLRNDALRLRFEFRDRDVVQYVDSEIAPAEVVDFGTATDPSAASLAWMRERTDEVMPLNGPLAQSAILLDGTDSFVVYCRFHHAVGDGWGMNLTLAQLCADYLAAERGESPDNSPAPSYLDIVDEDQRYRNSPDWTADRAHLLEQFRDVSPALFPRKASVRTHHRSQRTIHIDHAAAQRIRDTGRSIFAYTVAAISAYLRRVHRDGDIVLGVPLLNRRTPVELLTVGDLVNILPLRVDVDETATLGEIADSVGSAVWDLQARQRFSFGALQTALREERSETQNLFDVTYSYVPIPDTEQTAFLGTDSALLSSGYSLDAVNIVVRDYARDGSLDVDVFYADDVFDDDYPFATAMRQVFALIEGGLAAPNVGVGDLEILSARDRADIAAAEGPELVPFDEYATIDGVVAAEVARVPDQRAVVAADRSMSYADFGIRVRALAGALREHGLRPEECVPVLLPRSVDLVVAVHAIVAAGGAYVPVDPEYPQARVRTILAATRARIAVAEVSFSGMLADLGIAVLPATAQPTVSRPDVSTTRPTDLAYVIYTSGSTGVPKGVMIEHRSVVNRLTWMQRRYPLTASDVVLQKTPATFDVSVWELFWWSFAGASLTVLPAGAERDPRRIIESIARDGVTVAHFVPSMLGPFLDQLTMQPSALASVHSLRLVFCSGEALTPALATRFRQLFASTTATRLVNLYGPTEATVDVSYFDIPDGDDRIDRVPIGRPIDNIALLVLDAAGRRSPLGVPGELNIAGVGVGRGYYGDPSRTAESFVVDPAIVGGRRYRTGDIVRRLADGNLEYLGRRDDQLKVRGNRVTLGEIENHLVQCPGVRAGVVVDEQAPGRPTHLIAYFVLEDVEDTTVTGDSIASQLADRLPAFMVPSEFVALQTLPLTSSGKLDRRGLPRPERAHGESEQPRTEVEVALAAAWADVLGTATPGRHDDFFTVGGDSILALTLRTAAERRGLAFDIDDFFARPTIAELAASIETTIGSGGAETSMTTPFELVPMIDRAGVSDAEDAFPATSLQLGMLFHSLERSNSTLYKDVFRYRLGMVWNEQQFRAAFDELVRRHPALRSAFEITGLSLPVQVVRREVPSALSIAHEGADLSDYVDERRTFDYRLDVAPLYQLRVFPGDSWVDIVFSFHHAILDGWSVANIVRELLQDYLSRAGYDHPPVDRQPHSTTALASYVRSERLAQDDPASRKYWIDALAGATATTIESTRAYEPPQREIVRDTVATLPDWLGRSLRAFAVAQRIPLKNVLLTAHLLTLKAMSGTDDVTTGLVSHARPGRAGVETSAGLFLNTIAMRLDGTRGTWLKAISQVVRRERASHPHRRYPLRSVIADNGGPAFDTAFNFVNYHLFSDLFSSADVELIEFDAREETNFTLLVTAAIDPRSEELAVRVSAREGSLTSTQREEFARTFVGALTTIVRTPESEVDLTTLRAVTVVDLVDAAVSLAPDAIALRSTTTEWTYRQLGRAADTVAHTLIARGLPVGARVAVSMPRSPELIAVVIGVLKAGAAVVPIDIDYPQPRRVAMLERCRPQFVIVAPNADDVRDLGIELIDPAVLFDTEHDDGTPLPALHPDLAAYVLFTSGSTGAPKGVVMPHRGLANLIEWQRHAGPRSGCSTMQFAPISFDVSFQEIFATLAAGATLYLVEEAERKDPVALVRAIVRSGVERVYLPYVALQGVAEAAQVTGEYPTTLTSLVSSGEQLRTTPEIRALCAANPGLVVENQYGPTETHVALRHSMSGGSDSFPALPPIGTAISGATVTLLDSRLKPVPPGTRGEIYLGGPVVAQGYEAMPGLTAERFVADLGGRVRYRTGDVGVAVASGDIVWLGRTDSQVKVRGNRVECAEVEIALAGASGSAQVAVIATSLGGVDSTLEAFVVRDRVDGAVSIDTAAIQAALRRQLPSAMVPTRYHVVGELPMTPSGKRDDAALRFLAGETATAQGGSDVSTAERAPADEYEHAIAEIMAEFAGLAELGPDADFFSAGGTSIGAMRVAMTITRRWGVEIPLEAFVAAPTAAELAQLVRAGGTCRAFDPVVPLRQTGTGPPLFLVHPIGGNVICYVELAKHLDADRPVYALQAAGSEPGSQPLTAMPDIAASYIAAMRRVQPHGRYHVAGWSFGGYVALEIARQLPADEITQVVLLDTISLDDGPRPAIDERDLIAWFFAELLWYSQGAAAVESELDPSLGPSLEKADSAESPDSADGLFDSILTRSIDLGIVPEYSSPQLIKRLYAIFHANYQATLHYRLEPLECDIVLLRARDGLPPDVGRAHRRVGSMFASPTNGWDRWAARGLEIVEIPGDHLTMMSHPHVTAVAAELDSVLDRSDSGLAATDKGSR</sequence>
<evidence type="ECO:0000256" key="37">
    <source>
        <dbReference type="ARBA" id="ARBA00048420"/>
    </source>
</evidence>
<dbReference type="CDD" id="cd05195">
    <property type="entry name" value="enoyl_red"/>
    <property type="match status" value="1"/>
</dbReference>
<dbReference type="InterPro" id="IPR049900">
    <property type="entry name" value="PKS_mFAS_DH"/>
</dbReference>
<comment type="catalytic activity">
    <reaction evidence="37">
        <text>(2E)-octenoyl-[ACP] + NADPH + H(+) = octanoyl-[ACP] + NADP(+)</text>
        <dbReference type="Rhea" id="RHEA:41848"/>
        <dbReference type="Rhea" id="RHEA-COMP:9635"/>
        <dbReference type="Rhea" id="RHEA-COMP:9636"/>
        <dbReference type="ChEBI" id="CHEBI:15378"/>
        <dbReference type="ChEBI" id="CHEBI:57783"/>
        <dbReference type="ChEBI" id="CHEBI:58349"/>
        <dbReference type="ChEBI" id="CHEBI:78462"/>
        <dbReference type="ChEBI" id="CHEBI:78463"/>
    </reaction>
    <physiologicalReaction direction="left-to-right" evidence="37">
        <dbReference type="Rhea" id="RHEA:41849"/>
    </physiologicalReaction>
</comment>
<comment type="catalytic activity">
    <reaction evidence="35">
        <text>(2E)-dodecenoyl-[ACP] + NADPH + H(+) = dodecanoyl-[ACP] + NADP(+)</text>
        <dbReference type="Rhea" id="RHEA:41880"/>
        <dbReference type="Rhea" id="RHEA-COMP:9643"/>
        <dbReference type="Rhea" id="RHEA-COMP:9644"/>
        <dbReference type="ChEBI" id="CHEBI:15378"/>
        <dbReference type="ChEBI" id="CHEBI:57783"/>
        <dbReference type="ChEBI" id="CHEBI:58349"/>
        <dbReference type="ChEBI" id="CHEBI:65264"/>
        <dbReference type="ChEBI" id="CHEBI:78472"/>
    </reaction>
    <physiologicalReaction direction="left-to-right" evidence="35">
        <dbReference type="Rhea" id="RHEA:41881"/>
    </physiologicalReaction>
</comment>
<comment type="catalytic activity">
    <reaction evidence="48">
        <text>3-oxohexadecanoyl-[ACP] + NADPH + H(+) = (3R)-hydroxyhexadecanoyl-[ACP] + NADP(+)</text>
        <dbReference type="Rhea" id="RHEA:41904"/>
        <dbReference type="Rhea" id="RHEA-COMP:9649"/>
        <dbReference type="Rhea" id="RHEA-COMP:9650"/>
        <dbReference type="ChEBI" id="CHEBI:15378"/>
        <dbReference type="ChEBI" id="CHEBI:57783"/>
        <dbReference type="ChEBI" id="CHEBI:58349"/>
        <dbReference type="ChEBI" id="CHEBI:78478"/>
        <dbReference type="ChEBI" id="CHEBI:78480"/>
    </reaction>
    <physiologicalReaction direction="left-to-right" evidence="48">
        <dbReference type="Rhea" id="RHEA:41905"/>
    </physiologicalReaction>
</comment>
<feature type="domain" description="PKS/mFAS DH" evidence="57">
    <location>
        <begin position="936"/>
        <end position="1216"/>
    </location>
</feature>
<evidence type="ECO:0000256" key="46">
    <source>
        <dbReference type="ARBA" id="ARBA00049171"/>
    </source>
</evidence>
<comment type="catalytic activity">
    <reaction evidence="18">
        <text>(3R)-hydroxyoctadecanoyl-[ACP] = (2E)-octadecenoyl-[ACP] + H2O</text>
        <dbReference type="Rhea" id="RHEA:41924"/>
        <dbReference type="Rhea" id="RHEA-COMP:9654"/>
        <dbReference type="Rhea" id="RHEA-COMP:9655"/>
        <dbReference type="ChEBI" id="CHEBI:15377"/>
        <dbReference type="ChEBI" id="CHEBI:78488"/>
        <dbReference type="ChEBI" id="CHEBI:78489"/>
    </reaction>
    <physiologicalReaction direction="left-to-right" evidence="18">
        <dbReference type="Rhea" id="RHEA:41925"/>
    </physiologicalReaction>
</comment>
<dbReference type="Gene3D" id="2.30.38.10">
    <property type="entry name" value="Luciferase, Domain 3"/>
    <property type="match status" value="1"/>
</dbReference>
<dbReference type="Gene3D" id="3.30.70.3290">
    <property type="match status" value="1"/>
</dbReference>
<evidence type="ECO:0000256" key="18">
    <source>
        <dbReference type="ARBA" id="ARBA00023399"/>
    </source>
</evidence>
<dbReference type="Gene3D" id="3.10.129.110">
    <property type="entry name" value="Polyketide synthase dehydratase"/>
    <property type="match status" value="1"/>
</dbReference>
<evidence type="ECO:0000256" key="4">
    <source>
        <dbReference type="ARBA" id="ARBA00022553"/>
    </source>
</evidence>
<dbReference type="Pfam" id="PF08659">
    <property type="entry name" value="KR"/>
    <property type="match status" value="1"/>
</dbReference>
<dbReference type="Pfam" id="PF13193">
    <property type="entry name" value="AMP-binding_C"/>
    <property type="match status" value="2"/>
</dbReference>
<dbReference type="InterPro" id="IPR016035">
    <property type="entry name" value="Acyl_Trfase/lysoPLipase"/>
</dbReference>
<evidence type="ECO:0000256" key="3">
    <source>
        <dbReference type="ARBA" id="ARBA00022450"/>
    </source>
</evidence>
<evidence type="ECO:0000256" key="28">
    <source>
        <dbReference type="ARBA" id="ARBA00047500"/>
    </source>
</evidence>
<dbReference type="InterPro" id="IPR045851">
    <property type="entry name" value="AMP-bd_C_sf"/>
</dbReference>
<dbReference type="Pfam" id="PF13602">
    <property type="entry name" value="ADH_zinc_N_2"/>
    <property type="match status" value="1"/>
</dbReference>
<evidence type="ECO:0000256" key="13">
    <source>
        <dbReference type="ARBA" id="ARBA00023351"/>
    </source>
</evidence>
<dbReference type="InterPro" id="IPR032821">
    <property type="entry name" value="PKS_assoc"/>
</dbReference>
<evidence type="ECO:0000256" key="22">
    <source>
        <dbReference type="ARBA" id="ARBA00029443"/>
    </source>
</evidence>
<evidence type="ECO:0000256" key="10">
    <source>
        <dbReference type="ARBA" id="ARBA00023268"/>
    </source>
</evidence>
<evidence type="ECO:0000313" key="59">
    <source>
        <dbReference type="Proteomes" id="UP001609175"/>
    </source>
</evidence>
<dbReference type="SUPFAM" id="SSF51735">
    <property type="entry name" value="NAD(P)-binding Rossmann-fold domains"/>
    <property type="match status" value="3"/>
</dbReference>
<dbReference type="InterPro" id="IPR042099">
    <property type="entry name" value="ANL_N_sf"/>
</dbReference>
<dbReference type="CDD" id="cd00833">
    <property type="entry name" value="PKS"/>
    <property type="match status" value="1"/>
</dbReference>
<dbReference type="InterPro" id="IPR020807">
    <property type="entry name" value="PKS_DH"/>
</dbReference>
<dbReference type="Pfam" id="PF00668">
    <property type="entry name" value="Condensation"/>
    <property type="match status" value="2"/>
</dbReference>
<keyword evidence="5" id="KW-0808">Transferase</keyword>
<evidence type="ECO:0000256" key="36">
    <source>
        <dbReference type="ARBA" id="ARBA00048289"/>
    </source>
</evidence>
<dbReference type="Pfam" id="PF00109">
    <property type="entry name" value="ketoacyl-synt"/>
    <property type="match status" value="1"/>
</dbReference>
<evidence type="ECO:0000256" key="51">
    <source>
        <dbReference type="ARBA" id="ARBA00049521"/>
    </source>
</evidence>
<evidence type="ECO:0000256" key="45">
    <source>
        <dbReference type="ARBA" id="ARBA00049109"/>
    </source>
</evidence>
<proteinExistence type="inferred from homology"/>
<dbReference type="Pfam" id="PF00501">
    <property type="entry name" value="AMP-binding"/>
    <property type="match status" value="2"/>
</dbReference>
<evidence type="ECO:0000256" key="12">
    <source>
        <dbReference type="ARBA" id="ARBA00023332"/>
    </source>
</evidence>
<dbReference type="InterPro" id="IPR042104">
    <property type="entry name" value="PKS_dehydratase_sf"/>
</dbReference>
<dbReference type="SMART" id="SM00826">
    <property type="entry name" value="PKS_DH"/>
    <property type="match status" value="1"/>
</dbReference>
<comment type="catalytic activity">
    <reaction evidence="39">
        <text>3-oxohexanoyl-[ACP] + NADPH + H(+) = (3R)-hydroxyhexanoyl-[ACP] + NADP(+)</text>
        <dbReference type="Rhea" id="RHEA:41824"/>
        <dbReference type="Rhea" id="RHEA-COMP:9629"/>
        <dbReference type="Rhea" id="RHEA-COMP:9630"/>
        <dbReference type="ChEBI" id="CHEBI:15378"/>
        <dbReference type="ChEBI" id="CHEBI:57783"/>
        <dbReference type="ChEBI" id="CHEBI:58349"/>
        <dbReference type="ChEBI" id="CHEBI:78456"/>
        <dbReference type="ChEBI" id="CHEBI:78457"/>
    </reaction>
    <physiologicalReaction direction="left-to-right" evidence="39">
        <dbReference type="Rhea" id="RHEA:41825"/>
    </physiologicalReaction>
</comment>
<evidence type="ECO:0000256" key="32">
    <source>
        <dbReference type="ARBA" id="ARBA00047953"/>
    </source>
</evidence>
<dbReference type="InterPro" id="IPR025110">
    <property type="entry name" value="AMP-bd_C"/>
</dbReference>
<evidence type="ECO:0000256" key="20">
    <source>
        <dbReference type="ARBA" id="ARBA00023402"/>
    </source>
</evidence>
<evidence type="ECO:0000313" key="58">
    <source>
        <dbReference type="EMBL" id="MFH5207282.1"/>
    </source>
</evidence>
<keyword evidence="4" id="KW-0597">Phosphoprotein</keyword>
<evidence type="ECO:0000256" key="25">
    <source>
        <dbReference type="ARBA" id="ARBA00047400"/>
    </source>
</evidence>
<comment type="caution">
    <text evidence="58">The sequence shown here is derived from an EMBL/GenBank/DDBJ whole genome shotgun (WGS) entry which is preliminary data.</text>
</comment>
<dbReference type="InterPro" id="IPR020845">
    <property type="entry name" value="AMP-binding_CS"/>
</dbReference>
<dbReference type="InterPro" id="IPR023213">
    <property type="entry name" value="CAT-like_dom_sf"/>
</dbReference>
<dbReference type="SUPFAM" id="SSF53901">
    <property type="entry name" value="Thiolase-like"/>
    <property type="match status" value="1"/>
</dbReference>
<comment type="catalytic activity">
    <reaction evidence="16">
        <text>a (3R)-hydroxyacyl-[ACP] = a (2E)-enoyl-[ACP] + H2O</text>
        <dbReference type="Rhea" id="RHEA:13097"/>
        <dbReference type="Rhea" id="RHEA-COMP:9925"/>
        <dbReference type="Rhea" id="RHEA-COMP:9945"/>
        <dbReference type="ChEBI" id="CHEBI:15377"/>
        <dbReference type="ChEBI" id="CHEBI:78784"/>
        <dbReference type="ChEBI" id="CHEBI:78827"/>
        <dbReference type="EC" id="4.2.1.59"/>
    </reaction>
    <physiologicalReaction direction="left-to-right" evidence="16">
        <dbReference type="Rhea" id="RHEA:13098"/>
    </physiologicalReaction>
</comment>
<feature type="compositionally biased region" description="Basic and acidic residues" evidence="54">
    <location>
        <begin position="3121"/>
        <end position="3141"/>
    </location>
</feature>
<dbReference type="Pfam" id="PF22953">
    <property type="entry name" value="SpnB_Rossmann"/>
    <property type="match status" value="1"/>
</dbReference>
<dbReference type="InterPro" id="IPR020843">
    <property type="entry name" value="ER"/>
</dbReference>
<evidence type="ECO:0000256" key="40">
    <source>
        <dbReference type="ARBA" id="ARBA00048650"/>
    </source>
</evidence>
<comment type="function">
    <text evidence="21">Fatty acid synthetase is a multifunctional enzyme that catalyzes the de novo biosynthesis of long-chain saturated fatty acids starting from acetyl-CoA and malonyl-CoA in the presence of NADPH. This multifunctional protein contains 7 catalytic activities and a site for the binding of the prosthetic group 4'-phosphopantetheine of the acyl carrier protein ([ACP]) domain.</text>
</comment>
<dbReference type="Pfam" id="PF08240">
    <property type="entry name" value="ADH_N"/>
    <property type="match status" value="1"/>
</dbReference>
<dbReference type="Proteomes" id="UP001609175">
    <property type="component" value="Unassembled WGS sequence"/>
</dbReference>
<dbReference type="PROSITE" id="PS00012">
    <property type="entry name" value="PHOSPHOPANTETHEINE"/>
    <property type="match status" value="1"/>
</dbReference>
<dbReference type="InterPro" id="IPR036291">
    <property type="entry name" value="NAD(P)-bd_dom_sf"/>
</dbReference>
<dbReference type="Gene3D" id="3.40.366.10">
    <property type="entry name" value="Malonyl-Coenzyme A Acyl Carrier Protein, domain 2"/>
    <property type="match status" value="1"/>
</dbReference>
<evidence type="ECO:0000256" key="35">
    <source>
        <dbReference type="ARBA" id="ARBA00048281"/>
    </source>
</evidence>
<comment type="catalytic activity">
    <reaction evidence="31">
        <text>(2E)-hexenoyl-[ACP] + NADPH + H(+) = hexanoyl-[ACP] + NADP(+)</text>
        <dbReference type="Rhea" id="RHEA:41832"/>
        <dbReference type="Rhea" id="RHEA-COMP:9631"/>
        <dbReference type="Rhea" id="RHEA-COMP:9632"/>
        <dbReference type="ChEBI" id="CHEBI:15378"/>
        <dbReference type="ChEBI" id="CHEBI:57783"/>
        <dbReference type="ChEBI" id="CHEBI:58349"/>
        <dbReference type="ChEBI" id="CHEBI:78458"/>
        <dbReference type="ChEBI" id="CHEBI:78459"/>
    </reaction>
    <physiologicalReaction direction="left-to-right" evidence="31">
        <dbReference type="Rhea" id="RHEA:41833"/>
    </physiologicalReaction>
</comment>
<comment type="catalytic activity">
    <reaction evidence="42">
        <text>hexadecanoyl-[ACP] + H2O = hexadecanoate + holo-[ACP] + H(+)</text>
        <dbReference type="Rhea" id="RHEA:41932"/>
        <dbReference type="Rhea" id="RHEA-COMP:9652"/>
        <dbReference type="Rhea" id="RHEA-COMP:9685"/>
        <dbReference type="ChEBI" id="CHEBI:7896"/>
        <dbReference type="ChEBI" id="CHEBI:15377"/>
        <dbReference type="ChEBI" id="CHEBI:15378"/>
        <dbReference type="ChEBI" id="CHEBI:64479"/>
        <dbReference type="ChEBI" id="CHEBI:78483"/>
        <dbReference type="EC" id="3.1.2.14"/>
    </reaction>
    <physiologicalReaction direction="left-to-right" evidence="42">
        <dbReference type="Rhea" id="RHEA:41933"/>
    </physiologicalReaction>
</comment>
<dbReference type="Gene3D" id="1.10.1200.10">
    <property type="entry name" value="ACP-like"/>
    <property type="match status" value="3"/>
</dbReference>
<dbReference type="Gene3D" id="3.40.50.1820">
    <property type="entry name" value="alpha/beta hydrolase"/>
    <property type="match status" value="1"/>
</dbReference>
<evidence type="ECO:0000259" key="56">
    <source>
        <dbReference type="PROSITE" id="PS52004"/>
    </source>
</evidence>
<dbReference type="SUPFAM" id="SSF50129">
    <property type="entry name" value="GroES-like"/>
    <property type="match status" value="1"/>
</dbReference>
<dbReference type="SMART" id="SM00822">
    <property type="entry name" value="PKS_KR"/>
    <property type="match status" value="1"/>
</dbReference>
<feature type="domain" description="Carrier" evidence="55">
    <location>
        <begin position="3139"/>
        <end position="3213"/>
    </location>
</feature>
<keyword evidence="10" id="KW-0511">Multifunctional enzyme</keyword>
<dbReference type="InterPro" id="IPR014043">
    <property type="entry name" value="Acyl_transferase_dom"/>
</dbReference>
<evidence type="ECO:0000256" key="54">
    <source>
        <dbReference type="SAM" id="MobiDB-lite"/>
    </source>
</evidence>
<dbReference type="InterPro" id="IPR036736">
    <property type="entry name" value="ACP-like_sf"/>
</dbReference>
<dbReference type="PANTHER" id="PTHR43775">
    <property type="entry name" value="FATTY ACID SYNTHASE"/>
    <property type="match status" value="1"/>
</dbReference>
<evidence type="ECO:0000256" key="30">
    <source>
        <dbReference type="ARBA" id="ARBA00047810"/>
    </source>
</evidence>
<evidence type="ECO:0000256" key="6">
    <source>
        <dbReference type="ARBA" id="ARBA00022737"/>
    </source>
</evidence>
<dbReference type="PROSITE" id="PS00455">
    <property type="entry name" value="AMP_BINDING"/>
    <property type="match status" value="2"/>
</dbReference>
<dbReference type="Pfam" id="PF02801">
    <property type="entry name" value="Ketoacyl-synt_C"/>
    <property type="match status" value="1"/>
</dbReference>
<dbReference type="SMART" id="SM00825">
    <property type="entry name" value="PKS_KS"/>
    <property type="match status" value="1"/>
</dbReference>
<dbReference type="InterPro" id="IPR016036">
    <property type="entry name" value="Malonyl_transacylase_ACP-bd"/>
</dbReference>
<dbReference type="Pfam" id="PF00698">
    <property type="entry name" value="Acyl_transf_1"/>
    <property type="match status" value="1"/>
</dbReference>
<comment type="similarity">
    <text evidence="22">In the C-terminal section; belongs to the NRP synthetase family.</text>
</comment>
<evidence type="ECO:0000256" key="38">
    <source>
        <dbReference type="ARBA" id="ARBA00048506"/>
    </source>
</evidence>
<evidence type="ECO:0000256" key="27">
    <source>
        <dbReference type="ARBA" id="ARBA00047451"/>
    </source>
</evidence>
<dbReference type="PROSITE" id="PS50075">
    <property type="entry name" value="CARRIER"/>
    <property type="match status" value="3"/>
</dbReference>
<dbReference type="InterPro" id="IPR014030">
    <property type="entry name" value="Ketoacyl_synth_N"/>
</dbReference>
<dbReference type="SMART" id="SM00824">
    <property type="entry name" value="PKS_TE"/>
    <property type="match status" value="1"/>
</dbReference>
<dbReference type="Pfam" id="PF21089">
    <property type="entry name" value="PKS_DH_N"/>
    <property type="match status" value="1"/>
</dbReference>
<dbReference type="InterPro" id="IPR020841">
    <property type="entry name" value="PKS_Beta-ketoAc_synthase_dom"/>
</dbReference>
<evidence type="ECO:0000259" key="55">
    <source>
        <dbReference type="PROSITE" id="PS50075"/>
    </source>
</evidence>
<dbReference type="InterPro" id="IPR013968">
    <property type="entry name" value="PKS_KR"/>
</dbReference>
<evidence type="ECO:0000256" key="47">
    <source>
        <dbReference type="ARBA" id="ARBA00049263"/>
    </source>
</evidence>
<evidence type="ECO:0000256" key="14">
    <source>
        <dbReference type="ARBA" id="ARBA00023373"/>
    </source>
</evidence>
<feature type="domain" description="Carrier" evidence="55">
    <location>
        <begin position="2005"/>
        <end position="2080"/>
    </location>
</feature>
<dbReference type="PROSITE" id="PS52019">
    <property type="entry name" value="PKS_MFAS_DH"/>
    <property type="match status" value="1"/>
</dbReference>
<dbReference type="SUPFAM" id="SSF52777">
    <property type="entry name" value="CoA-dependent acyltransferases"/>
    <property type="match status" value="4"/>
</dbReference>
<evidence type="ECO:0000256" key="16">
    <source>
        <dbReference type="ARBA" id="ARBA00023394"/>
    </source>
</evidence>
<evidence type="ECO:0000256" key="34">
    <source>
        <dbReference type="ARBA" id="ARBA00048051"/>
    </source>
</evidence>
<evidence type="ECO:0000256" key="29">
    <source>
        <dbReference type="ARBA" id="ARBA00047578"/>
    </source>
</evidence>
<dbReference type="Gene3D" id="3.30.300.30">
    <property type="match status" value="2"/>
</dbReference>
<comment type="catalytic activity">
    <reaction evidence="46">
        <text>(2E)-tetradecenoyl-[ACP] + NADPH + H(+) = tetradecanoyl-[ACP] + NADP(+)</text>
        <dbReference type="Rhea" id="RHEA:41896"/>
        <dbReference type="Rhea" id="RHEA-COMP:9647"/>
        <dbReference type="Rhea" id="RHEA-COMP:9648"/>
        <dbReference type="ChEBI" id="CHEBI:15378"/>
        <dbReference type="ChEBI" id="CHEBI:57783"/>
        <dbReference type="ChEBI" id="CHEBI:58349"/>
        <dbReference type="ChEBI" id="CHEBI:78475"/>
        <dbReference type="ChEBI" id="CHEBI:78477"/>
    </reaction>
    <physiologicalReaction direction="left-to-right" evidence="46">
        <dbReference type="Rhea" id="RHEA:41897"/>
    </physiologicalReaction>
</comment>